<comment type="caution">
    <text evidence="1">The sequence shown here is derived from an EMBL/GenBank/DDBJ whole genome shotgun (WGS) entry which is preliminary data.</text>
</comment>
<dbReference type="EMBL" id="LSRX01004448">
    <property type="protein sequence ID" value="OLP73972.1"/>
    <property type="molecule type" value="Genomic_DNA"/>
</dbReference>
<accession>A0A1Q9BTI9</accession>
<dbReference type="Proteomes" id="UP000186817">
    <property type="component" value="Unassembled WGS sequence"/>
</dbReference>
<reference evidence="1 2" key="1">
    <citation type="submission" date="2016-02" db="EMBL/GenBank/DDBJ databases">
        <title>Genome analysis of coral dinoflagellate symbionts highlights evolutionary adaptations to a symbiotic lifestyle.</title>
        <authorList>
            <person name="Aranda M."/>
            <person name="Li Y."/>
            <person name="Liew Y.J."/>
            <person name="Baumgarten S."/>
            <person name="Simakov O."/>
            <person name="Wilson M."/>
            <person name="Piel J."/>
            <person name="Ashoor H."/>
            <person name="Bougouffa S."/>
            <person name="Bajic V.B."/>
            <person name="Ryu T."/>
            <person name="Ravasi T."/>
            <person name="Bayer T."/>
            <person name="Micklem G."/>
            <person name="Kim H."/>
            <person name="Bhak J."/>
            <person name="Lajeunesse T.C."/>
            <person name="Voolstra C.R."/>
        </authorList>
    </citation>
    <scope>NUCLEOTIDE SEQUENCE [LARGE SCALE GENOMIC DNA]</scope>
    <source>
        <strain evidence="1 2">CCMP2467</strain>
    </source>
</reference>
<evidence type="ECO:0000313" key="1">
    <source>
        <dbReference type="EMBL" id="OLP73972.1"/>
    </source>
</evidence>
<proteinExistence type="predicted"/>
<dbReference type="AlphaFoldDB" id="A0A1Q9BTI9"/>
<gene>
    <name evidence="1" type="ORF">AK812_SmicGene46626</name>
</gene>
<keyword evidence="2" id="KW-1185">Reference proteome</keyword>
<protein>
    <submittedName>
        <fullName evidence="1">Uncharacterized protein</fullName>
    </submittedName>
</protein>
<evidence type="ECO:0000313" key="2">
    <source>
        <dbReference type="Proteomes" id="UP000186817"/>
    </source>
</evidence>
<sequence length="84" mass="9343">MRRDPRGILHYGFHGRLYGDNDTRTSKVVGVAVGPLAEEPVICGNEIDNIQAAAKERIDKTIEGFPFDITTEDSMLLPPHPRLL</sequence>
<name>A0A1Q9BTI9_SYMMI</name>
<organism evidence="1 2">
    <name type="scientific">Symbiodinium microadriaticum</name>
    <name type="common">Dinoflagellate</name>
    <name type="synonym">Zooxanthella microadriatica</name>
    <dbReference type="NCBI Taxonomy" id="2951"/>
    <lineage>
        <taxon>Eukaryota</taxon>
        <taxon>Sar</taxon>
        <taxon>Alveolata</taxon>
        <taxon>Dinophyceae</taxon>
        <taxon>Suessiales</taxon>
        <taxon>Symbiodiniaceae</taxon>
        <taxon>Symbiodinium</taxon>
    </lineage>
</organism>